<evidence type="ECO:0000256" key="3">
    <source>
        <dbReference type="ARBA" id="ARBA00022679"/>
    </source>
</evidence>
<dbReference type="GO" id="GO:0005524">
    <property type="term" value="F:ATP binding"/>
    <property type="evidence" value="ECO:0007669"/>
    <property type="project" value="UniProtKB-UniRule"/>
</dbReference>
<name>A0A0E0IPX5_ORYNI</name>
<feature type="chain" id="PRO_5002363024" description="Protein kinase domain-containing protein" evidence="13">
    <location>
        <begin position="28"/>
        <end position="987"/>
    </location>
</feature>
<evidence type="ECO:0000256" key="8">
    <source>
        <dbReference type="ARBA" id="ARBA00023157"/>
    </source>
</evidence>
<organism evidence="16">
    <name type="scientific">Oryza nivara</name>
    <name type="common">Indian wild rice</name>
    <name type="synonym">Oryza sativa f. spontanea</name>
    <dbReference type="NCBI Taxonomy" id="4536"/>
    <lineage>
        <taxon>Eukaryota</taxon>
        <taxon>Viridiplantae</taxon>
        <taxon>Streptophyta</taxon>
        <taxon>Embryophyta</taxon>
        <taxon>Tracheophyta</taxon>
        <taxon>Spermatophyta</taxon>
        <taxon>Magnoliopsida</taxon>
        <taxon>Liliopsida</taxon>
        <taxon>Poales</taxon>
        <taxon>Poaceae</taxon>
        <taxon>BOP clade</taxon>
        <taxon>Oryzoideae</taxon>
        <taxon>Oryzeae</taxon>
        <taxon>Oryzinae</taxon>
        <taxon>Oryza</taxon>
    </lineage>
</organism>
<dbReference type="SMART" id="SM00179">
    <property type="entry name" value="EGF_CA"/>
    <property type="match status" value="1"/>
</dbReference>
<dbReference type="InterPro" id="IPR000152">
    <property type="entry name" value="EGF-type_Asp/Asn_hydroxyl_site"/>
</dbReference>
<comment type="caution">
    <text evidence="10">Lacks conserved residue(s) required for the propagation of feature annotation.</text>
</comment>
<dbReference type="GO" id="GO:0005509">
    <property type="term" value="F:calcium ion binding"/>
    <property type="evidence" value="ECO:0007669"/>
    <property type="project" value="InterPro"/>
</dbReference>
<feature type="signal peptide" evidence="13">
    <location>
        <begin position="1"/>
        <end position="27"/>
    </location>
</feature>
<protein>
    <recommendedName>
        <fullName evidence="18">Protein kinase domain-containing protein</fullName>
    </recommendedName>
</protein>
<evidence type="ECO:0000256" key="4">
    <source>
        <dbReference type="ARBA" id="ARBA00022729"/>
    </source>
</evidence>
<dbReference type="Gene3D" id="1.10.510.10">
    <property type="entry name" value="Transferase(Phosphotransferase) domain 1"/>
    <property type="match status" value="2"/>
</dbReference>
<dbReference type="Pfam" id="PF07714">
    <property type="entry name" value="PK_Tyr_Ser-Thr"/>
    <property type="match status" value="1"/>
</dbReference>
<dbReference type="InterPro" id="IPR000719">
    <property type="entry name" value="Prot_kinase_dom"/>
</dbReference>
<dbReference type="InterPro" id="IPR018097">
    <property type="entry name" value="EGF_Ca-bd_CS"/>
</dbReference>
<dbReference type="InterPro" id="IPR008271">
    <property type="entry name" value="Ser/Thr_kinase_AS"/>
</dbReference>
<comment type="subcellular location">
    <subcellularLocation>
        <location evidence="1">Membrane</location>
        <topology evidence="1">Single-pass type I membrane protein</topology>
    </subcellularLocation>
</comment>
<dbReference type="Gramene" id="ONIVA10G03310.1">
    <property type="protein sequence ID" value="ONIVA10G03310.1"/>
    <property type="gene ID" value="ONIVA10G03310"/>
</dbReference>
<reference evidence="16" key="2">
    <citation type="submission" date="2018-04" db="EMBL/GenBank/DDBJ databases">
        <title>OnivRS2 (Oryza nivara Reference Sequence Version 2).</title>
        <authorList>
            <person name="Zhang J."/>
            <person name="Kudrna D."/>
            <person name="Lee S."/>
            <person name="Talag J."/>
            <person name="Rajasekar S."/>
            <person name="Welchert J."/>
            <person name="Hsing Y.-I."/>
            <person name="Wing R.A."/>
        </authorList>
    </citation>
    <scope>NUCLEOTIDE SEQUENCE [LARGE SCALE GENOMIC DNA]</scope>
</reference>
<evidence type="ECO:0008006" key="18">
    <source>
        <dbReference type="Google" id="ProtNLM"/>
    </source>
</evidence>
<dbReference type="InterPro" id="IPR045274">
    <property type="entry name" value="WAK-like"/>
</dbReference>
<dbReference type="FunFam" id="3.30.200.20:FF:000581">
    <property type="entry name" value="Wall-associated receptor kinase 3"/>
    <property type="match status" value="2"/>
</dbReference>
<evidence type="ECO:0000256" key="2">
    <source>
        <dbReference type="ARBA" id="ARBA00022527"/>
    </source>
</evidence>
<dbReference type="InterPro" id="IPR025287">
    <property type="entry name" value="WAK_GUB"/>
</dbReference>
<feature type="binding site" evidence="11">
    <location>
        <position position="766"/>
    </location>
    <ligand>
        <name>ATP</name>
        <dbReference type="ChEBI" id="CHEBI:30616"/>
    </ligand>
</feature>
<keyword evidence="2" id="KW-0723">Serine/threonine-protein kinase</keyword>
<evidence type="ECO:0000256" key="12">
    <source>
        <dbReference type="SAM" id="Phobius"/>
    </source>
</evidence>
<sequence>MSSTTPLIIALVLQQLLLLMAPSAVVGETTMAGCPGNCGGVGIPYPFGIGAGCFRRGFEIICKNDAPFLAGSGNELIPISDLSIDSSEARVTLPIGWQCFNSSDKVDVYRDPNVDFNRDGMYRISHTRNHLVVLGCNTLGYVGSQRRSGVVGSDYDHAEYTGCLCYCNDSSSAVSGDCDGVGCCQVDIPPDISDNMMSFDSYSHKRNLNYSPCDYTFLVEKDNYTFSTADLRMDKNRTMPVRLDWAIRDNLTCSQARKTVAQVGGYACVSDNSNCHDSTNGPGYVCKCNKGYEGNPYIPNDIDECQLPNTCYGRCRNKPGSFECWCPKGHSSADPFKERCTPNFPLPAQIVIGVLGGLFIIALLVFISLLRREKRKTKEFFEKNGGPILEKVNNIKLFKKEDLKPILKNANVIGKGGFGEVYKGHIGDNNQLVAVKKPINVNLAKKDQFANEVIIQSRVIHKNIVKLIGCCLEVDIPILVYEFVSKGSLEDVLHGSNRLPLNLDQRLQIAAESAEGLAYMHSKTSTTILHGDVKPANILLNDDLLPKISDFGISRLLAMDNDHTMSVIGDMSYMDPVYFQTGLLTNKSDVYSFGVVLLELITRKKASHSDKNSLLRNFLDAYTSGKTVTEFVDEEIAAANDHELLVNLAGMVAQCLNLEVDQRPEMTDIAERLHYMAKRARSVVGGLFIAAVFIFIALLRREKRKMKEFFKKNGGPILEKVNNIKLYKKEDLKPILKNANVIGKGGFSEVYKGHIGDSNQLVAVKKPIHVSLEKRDQFANEVIIQSRVIHKNIVKLIGCCLEVDIPILVYEFVSKESAEGLAYMHSKTSTTILHGDVKPANILLNDDLLPKISDFGISRLLAVDHDHTMSIIGDTSYMDPVYCQTGLLTDKSDVYSFGVVLLELITRKKASHSDNNGLRWNFIDAYTSGKTVTELVDEEIATTNDVDILVNLAGMVVQCLNREVDQRPEMTDIAERLHNMAKRVHSN</sequence>
<dbReference type="OMA" id="DPLNIPC"/>
<dbReference type="HOGENOM" id="CLU_000288_43_5_1"/>
<dbReference type="eggNOG" id="ENOG502QQPF">
    <property type="taxonomic scope" value="Eukaryota"/>
</dbReference>
<dbReference type="PANTHER" id="PTHR27005">
    <property type="entry name" value="WALL-ASSOCIATED RECEPTOR KINASE-LIKE 21"/>
    <property type="match status" value="1"/>
</dbReference>
<evidence type="ECO:0000256" key="5">
    <source>
        <dbReference type="ARBA" id="ARBA00022741"/>
    </source>
</evidence>
<dbReference type="GO" id="GO:0004674">
    <property type="term" value="F:protein serine/threonine kinase activity"/>
    <property type="evidence" value="ECO:0007669"/>
    <property type="project" value="UniProtKB-KW"/>
</dbReference>
<dbReference type="GO" id="GO:0030247">
    <property type="term" value="F:polysaccharide binding"/>
    <property type="evidence" value="ECO:0007669"/>
    <property type="project" value="InterPro"/>
</dbReference>
<dbReference type="AlphaFoldDB" id="A0A0E0IPX5"/>
<evidence type="ECO:0000256" key="7">
    <source>
        <dbReference type="ARBA" id="ARBA00022840"/>
    </source>
</evidence>
<dbReference type="GO" id="GO:0005886">
    <property type="term" value="C:plasma membrane"/>
    <property type="evidence" value="ECO:0007669"/>
    <property type="project" value="TreeGrafter"/>
</dbReference>
<evidence type="ECO:0000256" key="1">
    <source>
        <dbReference type="ARBA" id="ARBA00004479"/>
    </source>
</evidence>
<feature type="transmembrane region" description="Helical" evidence="12">
    <location>
        <begin position="682"/>
        <end position="699"/>
    </location>
</feature>
<dbReference type="PROSITE" id="PS00107">
    <property type="entry name" value="PROTEIN_KINASE_ATP"/>
    <property type="match status" value="2"/>
</dbReference>
<dbReference type="CDD" id="cd00054">
    <property type="entry name" value="EGF_CA"/>
    <property type="match status" value="1"/>
</dbReference>
<evidence type="ECO:0000256" key="10">
    <source>
        <dbReference type="PROSITE-ProRule" id="PRU00076"/>
    </source>
</evidence>
<dbReference type="PROSITE" id="PS00010">
    <property type="entry name" value="ASX_HYDROXYL"/>
    <property type="match status" value="1"/>
</dbReference>
<keyword evidence="12" id="KW-0812">Transmembrane</keyword>
<accession>A0A0E0IPX5</accession>
<keyword evidence="12" id="KW-1133">Transmembrane helix</keyword>
<dbReference type="InterPro" id="IPR000742">
    <property type="entry name" value="EGF"/>
</dbReference>
<proteinExistence type="predicted"/>
<keyword evidence="9" id="KW-0325">Glycoprotein</keyword>
<evidence type="ECO:0000259" key="14">
    <source>
        <dbReference type="PROSITE" id="PS50011"/>
    </source>
</evidence>
<evidence type="ECO:0000256" key="11">
    <source>
        <dbReference type="PROSITE-ProRule" id="PRU10141"/>
    </source>
</evidence>
<feature type="transmembrane region" description="Helical" evidence="12">
    <location>
        <begin position="350"/>
        <end position="370"/>
    </location>
</feature>
<dbReference type="SUPFAM" id="SSF57196">
    <property type="entry name" value="EGF/Laminin"/>
    <property type="match status" value="1"/>
</dbReference>
<evidence type="ECO:0000256" key="6">
    <source>
        <dbReference type="ARBA" id="ARBA00022777"/>
    </source>
</evidence>
<keyword evidence="7 11" id="KW-0067">ATP-binding</keyword>
<dbReference type="Pfam" id="PF00069">
    <property type="entry name" value="Pkinase"/>
    <property type="match status" value="1"/>
</dbReference>
<dbReference type="Gene3D" id="2.10.25.10">
    <property type="entry name" value="Laminin"/>
    <property type="match status" value="1"/>
</dbReference>
<evidence type="ECO:0000256" key="9">
    <source>
        <dbReference type="ARBA" id="ARBA00023180"/>
    </source>
</evidence>
<dbReference type="SUPFAM" id="SSF56112">
    <property type="entry name" value="Protein kinase-like (PK-like)"/>
    <property type="match status" value="2"/>
</dbReference>
<dbReference type="InterPro" id="IPR011009">
    <property type="entry name" value="Kinase-like_dom_sf"/>
</dbReference>
<dbReference type="InterPro" id="IPR001245">
    <property type="entry name" value="Ser-Thr/Tyr_kinase_cat_dom"/>
</dbReference>
<dbReference type="STRING" id="4536.A0A0E0IPX5"/>
<reference evidence="16" key="1">
    <citation type="submission" date="2015-04" db="UniProtKB">
        <authorList>
            <consortium name="EnsemblPlants"/>
        </authorList>
    </citation>
    <scope>IDENTIFICATION</scope>
    <source>
        <strain evidence="16">SL10</strain>
    </source>
</reference>
<feature type="domain" description="Protein kinase" evidence="14">
    <location>
        <begin position="736"/>
        <end position="981"/>
    </location>
</feature>
<dbReference type="PROSITE" id="PS50026">
    <property type="entry name" value="EGF_3"/>
    <property type="match status" value="1"/>
</dbReference>
<evidence type="ECO:0000313" key="16">
    <source>
        <dbReference type="EnsemblPlants" id="ONIVA10G03310.1"/>
    </source>
</evidence>
<keyword evidence="8 10" id="KW-1015">Disulfide bond</keyword>
<dbReference type="PANTHER" id="PTHR27005:SF177">
    <property type="entry name" value="PROTEIN KINASE DOMAIN-CONTAINING PROTEIN"/>
    <property type="match status" value="1"/>
</dbReference>
<dbReference type="Gene3D" id="3.30.200.20">
    <property type="entry name" value="Phosphorylase Kinase, domain 1"/>
    <property type="match status" value="2"/>
</dbReference>
<keyword evidence="10" id="KW-0245">EGF-like domain</keyword>
<feature type="domain" description="Protein kinase" evidence="14">
    <location>
        <begin position="407"/>
        <end position="677"/>
    </location>
</feature>
<dbReference type="PROSITE" id="PS50011">
    <property type="entry name" value="PROTEIN_KINASE_DOM"/>
    <property type="match status" value="2"/>
</dbReference>
<dbReference type="PROSITE" id="PS01187">
    <property type="entry name" value="EGF_CA"/>
    <property type="match status" value="1"/>
</dbReference>
<dbReference type="Pfam" id="PF13947">
    <property type="entry name" value="GUB_WAK_bind"/>
    <property type="match status" value="1"/>
</dbReference>
<keyword evidence="5 11" id="KW-0547">Nucleotide-binding</keyword>
<dbReference type="FunFam" id="1.10.510.10:FF:000606">
    <property type="entry name" value="Wall-associated receptor kinase 3"/>
    <property type="match status" value="1"/>
</dbReference>
<dbReference type="EnsemblPlants" id="ONIVA10G03310.1">
    <property type="protein sequence ID" value="ONIVA10G03310.1"/>
    <property type="gene ID" value="ONIVA10G03310"/>
</dbReference>
<dbReference type="SMART" id="SM00220">
    <property type="entry name" value="S_TKc"/>
    <property type="match status" value="2"/>
</dbReference>
<evidence type="ECO:0000313" key="17">
    <source>
        <dbReference type="Proteomes" id="UP000006591"/>
    </source>
</evidence>
<keyword evidence="4 13" id="KW-0732">Signal</keyword>
<feature type="binding site" evidence="11">
    <location>
        <position position="446"/>
    </location>
    <ligand>
        <name>ATP</name>
        <dbReference type="ChEBI" id="CHEBI:30616"/>
    </ligand>
</feature>
<keyword evidence="3" id="KW-0808">Transferase</keyword>
<dbReference type="Proteomes" id="UP000006591">
    <property type="component" value="Chromosome 10"/>
</dbReference>
<feature type="domain" description="EGF-like" evidence="15">
    <location>
        <begin position="301"/>
        <end position="341"/>
    </location>
</feature>
<dbReference type="InterPro" id="IPR017441">
    <property type="entry name" value="Protein_kinase_ATP_BS"/>
</dbReference>
<keyword evidence="12" id="KW-0472">Membrane</keyword>
<dbReference type="PROSITE" id="PS00108">
    <property type="entry name" value="PROTEIN_KINASE_ST"/>
    <property type="match status" value="2"/>
</dbReference>
<dbReference type="InterPro" id="IPR001881">
    <property type="entry name" value="EGF-like_Ca-bd_dom"/>
</dbReference>
<keyword evidence="17" id="KW-1185">Reference proteome</keyword>
<feature type="disulfide bond" evidence="10">
    <location>
        <begin position="305"/>
        <end position="315"/>
    </location>
</feature>
<evidence type="ECO:0000256" key="13">
    <source>
        <dbReference type="SAM" id="SignalP"/>
    </source>
</evidence>
<keyword evidence="6" id="KW-0418">Kinase</keyword>
<evidence type="ECO:0000259" key="15">
    <source>
        <dbReference type="PROSITE" id="PS50026"/>
    </source>
</evidence>
<dbReference type="GO" id="GO:0007166">
    <property type="term" value="P:cell surface receptor signaling pathway"/>
    <property type="evidence" value="ECO:0007669"/>
    <property type="project" value="InterPro"/>
</dbReference>